<accession>A0ABS7K8U7</accession>
<dbReference type="RefSeq" id="WP_221874914.1">
    <property type="nucleotide sequence ID" value="NZ_JACWFH010000026.1"/>
</dbReference>
<sequence length="158" mass="19212">MRDRRRIPRIISLLQKIWEQQHDVRFNQLISNLQSQYSLLNDNYGKKEIDSNRGTYLDLFFLEDDKWELFLEDYWREIEEELKKEEAKITDEVINEVINLFLEAGIKQESLDDKVSNNIRRFYLVESRWLTTEAITDLIKNFSNEDRLQLFYKINQGL</sequence>
<keyword evidence="2" id="KW-1185">Reference proteome</keyword>
<reference evidence="1 2" key="1">
    <citation type="submission" date="2020-07" db="EMBL/GenBank/DDBJ databases">
        <title>Fungal Genomes of the International Space Station.</title>
        <authorList>
            <person name="Seuylemezian A."/>
            <person name="Singh N.K."/>
            <person name="Wood J."/>
            <person name="Venkateswaran K."/>
        </authorList>
    </citation>
    <scope>NUCLEOTIDE SEQUENCE [LARGE SCALE GENOMIC DNA]</scope>
    <source>
        <strain evidence="1 2">PL-B2</strain>
    </source>
</reference>
<gene>
    <name evidence="1" type="ORF">H0185_18165</name>
</gene>
<evidence type="ECO:0000313" key="2">
    <source>
        <dbReference type="Proteomes" id="UP000769780"/>
    </source>
</evidence>
<comment type="caution">
    <text evidence="1">The sequence shown here is derived from an EMBL/GenBank/DDBJ whole genome shotgun (WGS) entry which is preliminary data.</text>
</comment>
<evidence type="ECO:0000313" key="1">
    <source>
        <dbReference type="EMBL" id="MBY0098692.1"/>
    </source>
</evidence>
<protein>
    <submittedName>
        <fullName evidence="1">Uncharacterized protein</fullName>
    </submittedName>
</protein>
<organism evidence="1 2">
    <name type="scientific">Mesobacillus maritimus</name>
    <dbReference type="NCBI Taxonomy" id="1643336"/>
    <lineage>
        <taxon>Bacteria</taxon>
        <taxon>Bacillati</taxon>
        <taxon>Bacillota</taxon>
        <taxon>Bacilli</taxon>
        <taxon>Bacillales</taxon>
        <taxon>Bacillaceae</taxon>
        <taxon>Mesobacillus</taxon>
    </lineage>
</organism>
<dbReference type="Proteomes" id="UP000769780">
    <property type="component" value="Unassembled WGS sequence"/>
</dbReference>
<proteinExistence type="predicted"/>
<name>A0ABS7K8U7_9BACI</name>
<dbReference type="EMBL" id="JACWFH010000026">
    <property type="protein sequence ID" value="MBY0098692.1"/>
    <property type="molecule type" value="Genomic_DNA"/>
</dbReference>